<evidence type="ECO:0000256" key="1">
    <source>
        <dbReference type="SAM" id="MobiDB-lite"/>
    </source>
</evidence>
<feature type="compositionally biased region" description="Basic and acidic residues" evidence="1">
    <location>
        <begin position="213"/>
        <end position="347"/>
    </location>
</feature>
<feature type="region of interest" description="Disordered" evidence="1">
    <location>
        <begin position="208"/>
        <end position="353"/>
    </location>
</feature>
<sequence length="629" mass="69609">MKTLKITSEDKRKRRKQSHNKLDKIYKRGKLLNNMRRISRGENYGSGRHPHTPFSVVKYVLRHRASGGGGDVESSPNVSSRGRLKRDLMSSVDGKDEATDIIHGTLMRRFAVALSKLKTNESEGITSIPTATTMANLEIEENGHSIRIPTTLAVRGLSGDDGDGTMIDIDVQHDQHQHIHSDIHDYNDGDGVYNDTIHKIHNNDSYLGSYSNESHHDEGYHNDSHNDSHLDDNHDDSHHDEGYHNDSHSAIHHDDSHSDSHLDDNHDDSHNDSHLDDNHDEGYHNDSHSAINHDDSHNDSHHNDSHNVEYHHDSHSDDILHNINHHNDSEHDEPFLNDTHHSDHIGDDSEDESVLEGLIDSNPYSGWLRQRADLMNVENVEPLSPLPLTATPPPPPSQSSTSLSSHSSLPPPSTPNSSPSPPSTPNSSPSPPSTPNSSPSPPSTPHASPPPPPPPSRSTPHSPPSPVTPSSLPQSVAPPSGSSCEHLVLSEDNNATDGMQCWPTEMNDGPVEMEINMTVTELLENVNNITNATEEGETVDKSSKDDNMTVDEEKRDEQRKVEVLKERPRFKKTKKVTTDKPLLVTLPALVWQPLGDPGRPRQSGSGSERVYQVSSLLLFTVLHATVFTF</sequence>
<dbReference type="PANTHER" id="PTHR45733">
    <property type="entry name" value="FORMIN-J"/>
    <property type="match status" value="1"/>
</dbReference>
<dbReference type="EMBL" id="JAWZYT010005316">
    <property type="protein sequence ID" value="KAK4290958.1"/>
    <property type="molecule type" value="Genomic_DNA"/>
</dbReference>
<comment type="caution">
    <text evidence="2">The sequence shown here is derived from an EMBL/GenBank/DDBJ whole genome shotgun (WGS) entry which is preliminary data.</text>
</comment>
<keyword evidence="3" id="KW-1185">Reference proteome</keyword>
<organism evidence="2 3">
    <name type="scientific">Petrolisthes manimaculis</name>
    <dbReference type="NCBI Taxonomy" id="1843537"/>
    <lineage>
        <taxon>Eukaryota</taxon>
        <taxon>Metazoa</taxon>
        <taxon>Ecdysozoa</taxon>
        <taxon>Arthropoda</taxon>
        <taxon>Crustacea</taxon>
        <taxon>Multicrustacea</taxon>
        <taxon>Malacostraca</taxon>
        <taxon>Eumalacostraca</taxon>
        <taxon>Eucarida</taxon>
        <taxon>Decapoda</taxon>
        <taxon>Pleocyemata</taxon>
        <taxon>Anomura</taxon>
        <taxon>Galatheoidea</taxon>
        <taxon>Porcellanidae</taxon>
        <taxon>Petrolisthes</taxon>
    </lineage>
</organism>
<feature type="compositionally biased region" description="Low complexity" evidence="1">
    <location>
        <begin position="398"/>
        <end position="408"/>
    </location>
</feature>
<name>A0AAE1TMC9_9EUCA</name>
<evidence type="ECO:0000313" key="2">
    <source>
        <dbReference type="EMBL" id="KAK4290958.1"/>
    </source>
</evidence>
<dbReference type="AlphaFoldDB" id="A0AAE1TMC9"/>
<feature type="region of interest" description="Disordered" evidence="1">
    <location>
        <begin position="1"/>
        <end position="22"/>
    </location>
</feature>
<feature type="region of interest" description="Disordered" evidence="1">
    <location>
        <begin position="65"/>
        <end position="91"/>
    </location>
</feature>
<evidence type="ECO:0000313" key="3">
    <source>
        <dbReference type="Proteomes" id="UP001292094"/>
    </source>
</evidence>
<gene>
    <name evidence="2" type="ORF">Pmani_036176</name>
</gene>
<feature type="region of interest" description="Disordered" evidence="1">
    <location>
        <begin position="530"/>
        <end position="559"/>
    </location>
</feature>
<proteinExistence type="predicted"/>
<dbReference type="InterPro" id="IPR051144">
    <property type="entry name" value="Formin_homology_domain"/>
</dbReference>
<protein>
    <submittedName>
        <fullName evidence="2">Uncharacterized protein</fullName>
    </submittedName>
</protein>
<accession>A0AAE1TMC9</accession>
<feature type="compositionally biased region" description="Pro residues" evidence="1">
    <location>
        <begin position="409"/>
        <end position="467"/>
    </location>
</feature>
<feature type="compositionally biased region" description="Basic and acidic residues" evidence="1">
    <location>
        <begin position="538"/>
        <end position="559"/>
    </location>
</feature>
<feature type="region of interest" description="Disordered" evidence="1">
    <location>
        <begin position="383"/>
        <end position="486"/>
    </location>
</feature>
<reference evidence="2" key="1">
    <citation type="submission" date="2023-11" db="EMBL/GenBank/DDBJ databases">
        <title>Genome assemblies of two species of porcelain crab, Petrolisthes cinctipes and Petrolisthes manimaculis (Anomura: Porcellanidae).</title>
        <authorList>
            <person name="Angst P."/>
        </authorList>
    </citation>
    <scope>NUCLEOTIDE SEQUENCE</scope>
    <source>
        <strain evidence="2">PB745_02</strain>
        <tissue evidence="2">Gill</tissue>
    </source>
</reference>
<dbReference type="Proteomes" id="UP001292094">
    <property type="component" value="Unassembled WGS sequence"/>
</dbReference>